<feature type="non-terminal residue" evidence="2">
    <location>
        <position position="1"/>
    </location>
</feature>
<reference evidence="2" key="1">
    <citation type="submission" date="2022-07" db="EMBL/GenBank/DDBJ databases">
        <authorList>
            <person name="Trinca V."/>
            <person name="Uliana J.V.C."/>
            <person name="Torres T.T."/>
            <person name="Ward R.J."/>
            <person name="Monesi N."/>
        </authorList>
    </citation>
    <scope>NUCLEOTIDE SEQUENCE</scope>
    <source>
        <strain evidence="2">HSMRA1968</strain>
        <tissue evidence="2">Whole embryos</tissue>
    </source>
</reference>
<dbReference type="OrthoDB" id="6159439at2759"/>
<proteinExistence type="predicted"/>
<evidence type="ECO:0000256" key="1">
    <source>
        <dbReference type="SAM" id="MobiDB-lite"/>
    </source>
</evidence>
<keyword evidence="3" id="KW-1185">Reference proteome</keyword>
<accession>A0A9Q0NGZ4</accession>
<protein>
    <submittedName>
        <fullName evidence="2">Uncharacterized protein</fullName>
    </submittedName>
</protein>
<organism evidence="2 3">
    <name type="scientific">Pseudolycoriella hygida</name>
    <dbReference type="NCBI Taxonomy" id="35572"/>
    <lineage>
        <taxon>Eukaryota</taxon>
        <taxon>Metazoa</taxon>
        <taxon>Ecdysozoa</taxon>
        <taxon>Arthropoda</taxon>
        <taxon>Hexapoda</taxon>
        <taxon>Insecta</taxon>
        <taxon>Pterygota</taxon>
        <taxon>Neoptera</taxon>
        <taxon>Endopterygota</taxon>
        <taxon>Diptera</taxon>
        <taxon>Nematocera</taxon>
        <taxon>Sciaroidea</taxon>
        <taxon>Sciaridae</taxon>
        <taxon>Pseudolycoriella</taxon>
    </lineage>
</organism>
<sequence>MFLTHTANDPRIFLNSDSAHREKFAQYLANNVREPKFTEFLMNADLRQTAISVRNFSDGVSNLSQLFAKSDQDKDDDIDSGSDSELSMTMSPDGSHKNA</sequence>
<name>A0A9Q0NGZ4_9DIPT</name>
<gene>
    <name evidence="2" type="ORF">Bhyg_04528</name>
</gene>
<dbReference type="AlphaFoldDB" id="A0A9Q0NGZ4"/>
<evidence type="ECO:0000313" key="3">
    <source>
        <dbReference type="Proteomes" id="UP001151699"/>
    </source>
</evidence>
<feature type="compositionally biased region" description="Acidic residues" evidence="1">
    <location>
        <begin position="73"/>
        <end position="82"/>
    </location>
</feature>
<dbReference type="EMBL" id="WJQU01000001">
    <property type="protein sequence ID" value="KAJ6649294.1"/>
    <property type="molecule type" value="Genomic_DNA"/>
</dbReference>
<dbReference type="Proteomes" id="UP001151699">
    <property type="component" value="Chromosome A"/>
</dbReference>
<feature type="region of interest" description="Disordered" evidence="1">
    <location>
        <begin position="68"/>
        <end position="99"/>
    </location>
</feature>
<comment type="caution">
    <text evidence="2">The sequence shown here is derived from an EMBL/GenBank/DDBJ whole genome shotgun (WGS) entry which is preliminary data.</text>
</comment>
<evidence type="ECO:0000313" key="2">
    <source>
        <dbReference type="EMBL" id="KAJ6649294.1"/>
    </source>
</evidence>